<sequence>MRGKKKKFSTPRYIYSERAQNSPHANIKLKNSIFLGDQLLGLVTRPDNCPGQFDHKILKSTLSYPNYDSNKPQQNED</sequence>
<dbReference type="EMBL" id="REGN01012324">
    <property type="protein sequence ID" value="RMZ95890.1"/>
    <property type="molecule type" value="Genomic_DNA"/>
</dbReference>
<organism evidence="1 2">
    <name type="scientific">Brachionus plicatilis</name>
    <name type="common">Marine rotifer</name>
    <name type="synonym">Brachionus muelleri</name>
    <dbReference type="NCBI Taxonomy" id="10195"/>
    <lineage>
        <taxon>Eukaryota</taxon>
        <taxon>Metazoa</taxon>
        <taxon>Spiralia</taxon>
        <taxon>Gnathifera</taxon>
        <taxon>Rotifera</taxon>
        <taxon>Eurotatoria</taxon>
        <taxon>Monogononta</taxon>
        <taxon>Pseudotrocha</taxon>
        <taxon>Ploima</taxon>
        <taxon>Brachionidae</taxon>
        <taxon>Brachionus</taxon>
    </lineage>
</organism>
<evidence type="ECO:0000313" key="2">
    <source>
        <dbReference type="Proteomes" id="UP000276133"/>
    </source>
</evidence>
<name>A0A3M7PAU2_BRAPC</name>
<comment type="caution">
    <text evidence="1">The sequence shown here is derived from an EMBL/GenBank/DDBJ whole genome shotgun (WGS) entry which is preliminary data.</text>
</comment>
<proteinExistence type="predicted"/>
<dbReference type="Proteomes" id="UP000276133">
    <property type="component" value="Unassembled WGS sequence"/>
</dbReference>
<gene>
    <name evidence="1" type="ORF">BpHYR1_050847</name>
</gene>
<protein>
    <submittedName>
        <fullName evidence="1">Uncharacterized protein</fullName>
    </submittedName>
</protein>
<accession>A0A3M7PAU2</accession>
<keyword evidence="2" id="KW-1185">Reference proteome</keyword>
<reference evidence="1 2" key="1">
    <citation type="journal article" date="2018" name="Sci. Rep.">
        <title>Genomic signatures of local adaptation to the degree of environmental predictability in rotifers.</title>
        <authorList>
            <person name="Franch-Gras L."/>
            <person name="Hahn C."/>
            <person name="Garcia-Roger E.M."/>
            <person name="Carmona M.J."/>
            <person name="Serra M."/>
            <person name="Gomez A."/>
        </authorList>
    </citation>
    <scope>NUCLEOTIDE SEQUENCE [LARGE SCALE GENOMIC DNA]</scope>
    <source>
        <strain evidence="1">HYR1</strain>
    </source>
</reference>
<evidence type="ECO:0000313" key="1">
    <source>
        <dbReference type="EMBL" id="RMZ95890.1"/>
    </source>
</evidence>
<dbReference type="AlphaFoldDB" id="A0A3M7PAU2"/>